<protein>
    <submittedName>
        <fullName evidence="2">Uncharacterized protein</fullName>
    </submittedName>
</protein>
<dbReference type="Proteomes" id="UP000001038">
    <property type="component" value="Chromosome 2"/>
</dbReference>
<feature type="compositionally biased region" description="Basic and acidic residues" evidence="1">
    <location>
        <begin position="328"/>
        <end position="337"/>
    </location>
</feature>
<feature type="region of interest" description="Disordered" evidence="1">
    <location>
        <begin position="189"/>
        <end position="214"/>
    </location>
</feature>
<sequence>MSEKFSRHRRAGNDIPSGRQLPRTPPMKDVKKILDFSDQDLDFKLPHQNEESNARSARDSETTADAPHSMLKGMKGYQVTQSDLEFLKKMEEEKLIKKLQGEFKEVQTLLKKETMALEQAWVCREKEQAELNKFPSREELSEWVQVVLRMTTPAMEFADMDVKSLLAKVTVKDVQKAIAEKKKGVAQMRKNLSIKRKKEAEEQGRLEREIASHEMKIQKLMRELSELKSELSEREAAFEPQDQPKKHKAPQENLKIQDAKTKRRGQPRKEETRQTEEPAEKASGTRRTRPVSRSSGKDEGTHKNKSGASEKSEEKTKKGAKAGRAKPKAVEEQKVNSHESVAGRGKPDEATASRARNHGKTNAGKPKATLRSGKAVGGVTEEVQNIVLRRSKRIINKSSTHQKPELHQSCRSASVPQ</sequence>
<evidence type="ECO:0000313" key="3">
    <source>
        <dbReference type="Proteomes" id="UP000001038"/>
    </source>
</evidence>
<evidence type="ECO:0000256" key="1">
    <source>
        <dbReference type="SAM" id="MobiDB-lite"/>
    </source>
</evidence>
<dbReference type="AlphaFoldDB" id="H2L9B7"/>
<reference evidence="2 3" key="1">
    <citation type="journal article" date="2007" name="Nature">
        <title>The medaka draft genome and insights into vertebrate genome evolution.</title>
        <authorList>
            <person name="Kasahara M."/>
            <person name="Naruse K."/>
            <person name="Sasaki S."/>
            <person name="Nakatani Y."/>
            <person name="Qu W."/>
            <person name="Ahsan B."/>
            <person name="Yamada T."/>
            <person name="Nagayasu Y."/>
            <person name="Doi K."/>
            <person name="Kasai Y."/>
            <person name="Jindo T."/>
            <person name="Kobayashi D."/>
            <person name="Shimada A."/>
            <person name="Toyoda A."/>
            <person name="Kuroki Y."/>
            <person name="Fujiyama A."/>
            <person name="Sasaki T."/>
            <person name="Shimizu A."/>
            <person name="Asakawa S."/>
            <person name="Shimizu N."/>
            <person name="Hashimoto S."/>
            <person name="Yang J."/>
            <person name="Lee Y."/>
            <person name="Matsushima K."/>
            <person name="Sugano S."/>
            <person name="Sakaizumi M."/>
            <person name="Narita T."/>
            <person name="Ohishi K."/>
            <person name="Haga S."/>
            <person name="Ohta F."/>
            <person name="Nomoto H."/>
            <person name="Nogata K."/>
            <person name="Morishita T."/>
            <person name="Endo T."/>
            <person name="Shin-I T."/>
            <person name="Takeda H."/>
            <person name="Morishita S."/>
            <person name="Kohara Y."/>
        </authorList>
    </citation>
    <scope>NUCLEOTIDE SEQUENCE [LARGE SCALE GENOMIC DNA]</scope>
    <source>
        <strain evidence="2 3">Hd-rR</strain>
    </source>
</reference>
<proteinExistence type="predicted"/>
<dbReference type="eggNOG" id="ENOG502SC3M">
    <property type="taxonomic scope" value="Eukaryota"/>
</dbReference>
<feature type="region of interest" description="Disordered" evidence="1">
    <location>
        <begin position="1"/>
        <end position="75"/>
    </location>
</feature>
<name>H2L9B7_ORYLA</name>
<feature type="compositionally biased region" description="Basic residues" evidence="1">
    <location>
        <begin position="318"/>
        <end position="327"/>
    </location>
</feature>
<feature type="region of interest" description="Disordered" evidence="1">
    <location>
        <begin position="393"/>
        <end position="417"/>
    </location>
</feature>
<reference evidence="2" key="2">
    <citation type="submission" date="2025-08" db="UniProtKB">
        <authorList>
            <consortium name="Ensembl"/>
        </authorList>
    </citation>
    <scope>IDENTIFICATION</scope>
    <source>
        <strain evidence="2">Hd-rR</strain>
    </source>
</reference>
<feature type="compositionally biased region" description="Basic and acidic residues" evidence="1">
    <location>
        <begin position="227"/>
        <end position="237"/>
    </location>
</feature>
<accession>H2L9B7</accession>
<feature type="compositionally biased region" description="Basic residues" evidence="1">
    <location>
        <begin position="1"/>
        <end position="10"/>
    </location>
</feature>
<feature type="region of interest" description="Disordered" evidence="1">
    <location>
        <begin position="227"/>
        <end position="376"/>
    </location>
</feature>
<feature type="compositionally biased region" description="Basic and acidic residues" evidence="1">
    <location>
        <begin position="267"/>
        <end position="280"/>
    </location>
</feature>
<feature type="compositionally biased region" description="Basic and acidic residues" evidence="1">
    <location>
        <begin position="26"/>
        <end position="61"/>
    </location>
</feature>
<evidence type="ECO:0000313" key="2">
    <source>
        <dbReference type="Ensembl" id="ENSORLP00000002457.2"/>
    </source>
</evidence>
<dbReference type="Bgee" id="ENSORLG00000001973">
    <property type="expression patterns" value="Expressed in animal zygote and 9 other cell types or tissues"/>
</dbReference>
<feature type="compositionally biased region" description="Basic and acidic residues" evidence="1">
    <location>
        <begin position="295"/>
        <end position="317"/>
    </location>
</feature>
<organism evidence="2 3">
    <name type="scientific">Oryzias latipes</name>
    <name type="common">Japanese rice fish</name>
    <name type="synonym">Japanese killifish</name>
    <dbReference type="NCBI Taxonomy" id="8090"/>
    <lineage>
        <taxon>Eukaryota</taxon>
        <taxon>Metazoa</taxon>
        <taxon>Chordata</taxon>
        <taxon>Craniata</taxon>
        <taxon>Vertebrata</taxon>
        <taxon>Euteleostomi</taxon>
        <taxon>Actinopterygii</taxon>
        <taxon>Neopterygii</taxon>
        <taxon>Teleostei</taxon>
        <taxon>Neoteleostei</taxon>
        <taxon>Acanthomorphata</taxon>
        <taxon>Ovalentaria</taxon>
        <taxon>Atherinomorphae</taxon>
        <taxon>Beloniformes</taxon>
        <taxon>Adrianichthyidae</taxon>
        <taxon>Oryziinae</taxon>
        <taxon>Oryzias</taxon>
    </lineage>
</organism>
<dbReference type="HOGENOM" id="CLU_658826_0_0_1"/>
<dbReference type="Ensembl" id="ENSORLT00000002458.2">
    <property type="protein sequence ID" value="ENSORLP00000002457.2"/>
    <property type="gene ID" value="ENSORLG00000001973.2"/>
</dbReference>
<dbReference type="InParanoid" id="H2L9B7"/>
<keyword evidence="3" id="KW-1185">Reference proteome</keyword>
<reference evidence="2" key="3">
    <citation type="submission" date="2025-09" db="UniProtKB">
        <authorList>
            <consortium name="Ensembl"/>
        </authorList>
    </citation>
    <scope>IDENTIFICATION</scope>
    <source>
        <strain evidence="2">Hd-rR</strain>
    </source>
</reference>
<dbReference type="GeneTree" id="ENSGT00940000169105"/>
<gene>
    <name evidence="2" type="primary">LOC101163394</name>
</gene>
<feature type="compositionally biased region" description="Basic and acidic residues" evidence="1">
    <location>
        <begin position="198"/>
        <end position="214"/>
    </location>
</feature>